<accession>A0A0G0LG47</accession>
<proteinExistence type="predicted"/>
<evidence type="ECO:0000259" key="1">
    <source>
        <dbReference type="Pfam" id="PF16363"/>
    </source>
</evidence>
<evidence type="ECO:0000313" key="2">
    <source>
        <dbReference type="EMBL" id="KKQ90047.1"/>
    </source>
</evidence>
<dbReference type="SUPFAM" id="SSF51735">
    <property type="entry name" value="NAD(P)-binding Rossmann-fold domains"/>
    <property type="match status" value="1"/>
</dbReference>
<dbReference type="Proteomes" id="UP000033934">
    <property type="component" value="Unassembled WGS sequence"/>
</dbReference>
<gene>
    <name evidence="2" type="ORF">UT11_C0014G0011</name>
</gene>
<dbReference type="PANTHER" id="PTHR43000">
    <property type="entry name" value="DTDP-D-GLUCOSE 4,6-DEHYDRATASE-RELATED"/>
    <property type="match status" value="1"/>
</dbReference>
<reference evidence="2 3" key="1">
    <citation type="journal article" date="2015" name="Nature">
        <title>rRNA introns, odd ribosomes, and small enigmatic genomes across a large radiation of phyla.</title>
        <authorList>
            <person name="Brown C.T."/>
            <person name="Hug L.A."/>
            <person name="Thomas B.C."/>
            <person name="Sharon I."/>
            <person name="Castelle C.J."/>
            <person name="Singh A."/>
            <person name="Wilkins M.J."/>
            <person name="Williams K.H."/>
            <person name="Banfield J.F."/>
        </authorList>
    </citation>
    <scope>NUCLEOTIDE SEQUENCE [LARGE SCALE GENOMIC DNA]</scope>
</reference>
<sequence length="352" mass="40036">MRTLITGGAGFIGINLAKKILETGEDVVVVDNFFRPGTLQNFKWLEEQQFPGNLSVISLDVRIDWKRLKKIIDDYQIDALYHLAGQVAVTTSVVNPREDFEINALGTFNVLEAIRLSERKPLIIYTSTNKVFGGMEDIEIVEREKDYIYKDFPLGIPESRTLDFHSPYGCSKGAADQYVHDYGRIYGLKTVVFRQSAIYGLRQMGVEDQGWVAWFTIAAVCNKKITIYGNGKQVRDVLFVDDLVNAFQLATDNIHKTAGKVFNIGGGPNFKMSLLECLGMLEELLGKKIELTFDNWRPGDQPVYISDIRKAKETFGWEPKIGLQEGVRRLFEWVKANTELFAYIEHNPVFKK</sequence>
<dbReference type="EMBL" id="LBVO01000014">
    <property type="protein sequence ID" value="KKQ90047.1"/>
    <property type="molecule type" value="Genomic_DNA"/>
</dbReference>
<dbReference type="PATRIC" id="fig|1618334.3.peg.262"/>
<protein>
    <submittedName>
        <fullName evidence="2">dTDP-D-glucose 4,6-dehydratase</fullName>
    </submittedName>
</protein>
<dbReference type="Pfam" id="PF16363">
    <property type="entry name" value="GDP_Man_Dehyd"/>
    <property type="match status" value="1"/>
</dbReference>
<organism evidence="2 3">
    <name type="scientific">Berkelbacteria bacterium GW2011_GWA2_38_9</name>
    <dbReference type="NCBI Taxonomy" id="1618334"/>
    <lineage>
        <taxon>Bacteria</taxon>
        <taxon>Candidatus Berkelbacteria</taxon>
    </lineage>
</organism>
<comment type="caution">
    <text evidence="2">The sequence shown here is derived from an EMBL/GenBank/DDBJ whole genome shotgun (WGS) entry which is preliminary data.</text>
</comment>
<name>A0A0G0LG47_9BACT</name>
<dbReference type="InterPro" id="IPR036291">
    <property type="entry name" value="NAD(P)-bd_dom_sf"/>
</dbReference>
<evidence type="ECO:0000313" key="3">
    <source>
        <dbReference type="Proteomes" id="UP000033934"/>
    </source>
</evidence>
<dbReference type="AlphaFoldDB" id="A0A0G0LG47"/>
<feature type="domain" description="NAD(P)-binding" evidence="1">
    <location>
        <begin position="4"/>
        <end position="329"/>
    </location>
</feature>
<dbReference type="Gene3D" id="3.40.50.720">
    <property type="entry name" value="NAD(P)-binding Rossmann-like Domain"/>
    <property type="match status" value="1"/>
</dbReference>
<dbReference type="InterPro" id="IPR016040">
    <property type="entry name" value="NAD(P)-bd_dom"/>
</dbReference>